<name>A0A6A6X4F6_9PLEO</name>
<feature type="region of interest" description="Disordered" evidence="1">
    <location>
        <begin position="99"/>
        <end position="180"/>
    </location>
</feature>
<feature type="region of interest" description="Disordered" evidence="1">
    <location>
        <begin position="25"/>
        <end position="80"/>
    </location>
</feature>
<evidence type="ECO:0000313" key="2">
    <source>
        <dbReference type="EMBL" id="KAF2791013.1"/>
    </source>
</evidence>
<keyword evidence="3" id="KW-1185">Reference proteome</keyword>
<reference evidence="2" key="1">
    <citation type="journal article" date="2020" name="Stud. Mycol.">
        <title>101 Dothideomycetes genomes: a test case for predicting lifestyles and emergence of pathogens.</title>
        <authorList>
            <person name="Haridas S."/>
            <person name="Albert R."/>
            <person name="Binder M."/>
            <person name="Bloem J."/>
            <person name="Labutti K."/>
            <person name="Salamov A."/>
            <person name="Andreopoulos B."/>
            <person name="Baker S."/>
            <person name="Barry K."/>
            <person name="Bills G."/>
            <person name="Bluhm B."/>
            <person name="Cannon C."/>
            <person name="Castanera R."/>
            <person name="Culley D."/>
            <person name="Daum C."/>
            <person name="Ezra D."/>
            <person name="Gonzalez J."/>
            <person name="Henrissat B."/>
            <person name="Kuo A."/>
            <person name="Liang C."/>
            <person name="Lipzen A."/>
            <person name="Lutzoni F."/>
            <person name="Magnuson J."/>
            <person name="Mondo S."/>
            <person name="Nolan M."/>
            <person name="Ohm R."/>
            <person name="Pangilinan J."/>
            <person name="Park H.-J."/>
            <person name="Ramirez L."/>
            <person name="Alfaro M."/>
            <person name="Sun H."/>
            <person name="Tritt A."/>
            <person name="Yoshinaga Y."/>
            <person name="Zwiers L.-H."/>
            <person name="Turgeon B."/>
            <person name="Goodwin S."/>
            <person name="Spatafora J."/>
            <person name="Crous P."/>
            <person name="Grigoriev I."/>
        </authorList>
    </citation>
    <scope>NUCLEOTIDE SEQUENCE</scope>
    <source>
        <strain evidence="2">CBS 109.77</strain>
    </source>
</reference>
<accession>A0A6A6X4F6</accession>
<protein>
    <submittedName>
        <fullName evidence="2">Uncharacterized protein</fullName>
    </submittedName>
</protein>
<feature type="compositionally biased region" description="Basic and acidic residues" evidence="1">
    <location>
        <begin position="137"/>
        <end position="146"/>
    </location>
</feature>
<gene>
    <name evidence="2" type="ORF">K505DRAFT_377109</name>
</gene>
<feature type="compositionally biased region" description="Low complexity" evidence="1">
    <location>
        <begin position="126"/>
        <end position="136"/>
    </location>
</feature>
<evidence type="ECO:0000256" key="1">
    <source>
        <dbReference type="SAM" id="MobiDB-lite"/>
    </source>
</evidence>
<evidence type="ECO:0000313" key="3">
    <source>
        <dbReference type="Proteomes" id="UP000799757"/>
    </source>
</evidence>
<proteinExistence type="predicted"/>
<sequence>MAWGSLGVAGGRWGGTPVGAVGAPILAGAAPRPSDSSAQPAGQKGGRWRLASVVPQPANISLPRSGCAQRPAPASRSQRPSCLAVACAPGGCTAQTAWPAIQVREPGHTHGPSESARARQSPPEPSVAAVASPIAAHKGERLRERPPFVPFSPSSARPRPETHPKACSGAHVQPKPPETH</sequence>
<organism evidence="2 3">
    <name type="scientific">Melanomma pulvis-pyrius CBS 109.77</name>
    <dbReference type="NCBI Taxonomy" id="1314802"/>
    <lineage>
        <taxon>Eukaryota</taxon>
        <taxon>Fungi</taxon>
        <taxon>Dikarya</taxon>
        <taxon>Ascomycota</taxon>
        <taxon>Pezizomycotina</taxon>
        <taxon>Dothideomycetes</taxon>
        <taxon>Pleosporomycetidae</taxon>
        <taxon>Pleosporales</taxon>
        <taxon>Melanommataceae</taxon>
        <taxon>Melanomma</taxon>
    </lineage>
</organism>
<dbReference type="EMBL" id="MU002042">
    <property type="protein sequence ID" value="KAF2791013.1"/>
    <property type="molecule type" value="Genomic_DNA"/>
</dbReference>
<dbReference type="AlphaFoldDB" id="A0A6A6X4F6"/>
<dbReference type="Proteomes" id="UP000799757">
    <property type="component" value="Unassembled WGS sequence"/>
</dbReference>